<evidence type="ECO:0000256" key="2">
    <source>
        <dbReference type="ARBA" id="ARBA00022723"/>
    </source>
</evidence>
<dbReference type="PROSITE" id="PS00886">
    <property type="entry name" value="ILVD_EDD_1"/>
    <property type="match status" value="1"/>
</dbReference>
<evidence type="ECO:0000313" key="12">
    <source>
        <dbReference type="Proteomes" id="UP001143400"/>
    </source>
</evidence>
<dbReference type="InterPro" id="IPR042096">
    <property type="entry name" value="Dihydro-acid_dehy_C"/>
</dbReference>
<dbReference type="GO" id="GO:0046872">
    <property type="term" value="F:metal ion binding"/>
    <property type="evidence" value="ECO:0007669"/>
    <property type="project" value="UniProtKB-KW"/>
</dbReference>
<dbReference type="InterPro" id="IPR056740">
    <property type="entry name" value="ILV_EDD_C"/>
</dbReference>
<dbReference type="GO" id="GO:0004160">
    <property type="term" value="F:dihydroxy-acid dehydratase activity"/>
    <property type="evidence" value="ECO:0007669"/>
    <property type="project" value="UniProtKB-EC"/>
</dbReference>
<dbReference type="InterPro" id="IPR020558">
    <property type="entry name" value="DiOHA_6PGluconate_deHydtase_CS"/>
</dbReference>
<dbReference type="InterPro" id="IPR037237">
    <property type="entry name" value="IlvD/EDD_N"/>
</dbReference>
<reference evidence="9" key="1">
    <citation type="journal article" date="2014" name="Int. J. Syst. Evol. Microbiol.">
        <title>Complete genome sequence of Corynebacterium casei LMG S-19264T (=DSM 44701T), isolated from a smear-ripened cheese.</title>
        <authorList>
            <consortium name="US DOE Joint Genome Institute (JGI-PGF)"/>
            <person name="Walter F."/>
            <person name="Albersmeier A."/>
            <person name="Kalinowski J."/>
            <person name="Ruckert C."/>
        </authorList>
    </citation>
    <scope>NUCLEOTIDE SEQUENCE</scope>
    <source>
        <strain evidence="9">VKM B-1606</strain>
    </source>
</reference>
<dbReference type="RefSeq" id="WP_246482606.1">
    <property type="nucleotide sequence ID" value="NZ_BSFF01000009.1"/>
</dbReference>
<name>A0A9W6IXM6_9HYPH</name>
<dbReference type="EC" id="4.2.1.9" evidence="10"/>
<dbReference type="SUPFAM" id="SSF52016">
    <property type="entry name" value="LeuD/IlvD-like"/>
    <property type="match status" value="1"/>
</dbReference>
<keyword evidence="5 10" id="KW-0456">Lyase</keyword>
<feature type="domain" description="Dihydroxy-acid/6-phosphogluconate dehydratase N-terminal" evidence="7">
    <location>
        <begin position="71"/>
        <end position="384"/>
    </location>
</feature>
<evidence type="ECO:0000313" key="10">
    <source>
        <dbReference type="EMBL" id="MBM7853600.1"/>
    </source>
</evidence>
<evidence type="ECO:0000256" key="3">
    <source>
        <dbReference type="ARBA" id="ARBA00023004"/>
    </source>
</evidence>
<dbReference type="Proteomes" id="UP000758856">
    <property type="component" value="Unassembled WGS sequence"/>
</dbReference>
<dbReference type="Pfam" id="PF00920">
    <property type="entry name" value="ILVD_EDD_N"/>
    <property type="match status" value="1"/>
</dbReference>
<keyword evidence="11" id="KW-1185">Reference proteome</keyword>
<feature type="region of interest" description="Disordered" evidence="6">
    <location>
        <begin position="1"/>
        <end position="25"/>
    </location>
</feature>
<dbReference type="EMBL" id="BSFF01000009">
    <property type="protein sequence ID" value="GLK57185.1"/>
    <property type="molecule type" value="Genomic_DNA"/>
</dbReference>
<dbReference type="SUPFAM" id="SSF143975">
    <property type="entry name" value="IlvD/EDD N-terminal domain-like"/>
    <property type="match status" value="1"/>
</dbReference>
<comment type="similarity">
    <text evidence="1">Belongs to the IlvD/Edd family.</text>
</comment>
<feature type="compositionally biased region" description="Gly residues" evidence="6">
    <location>
        <begin position="1"/>
        <end position="13"/>
    </location>
</feature>
<dbReference type="Proteomes" id="UP001143400">
    <property type="component" value="Unassembled WGS sequence"/>
</dbReference>
<keyword evidence="4" id="KW-0411">Iron-sulfur</keyword>
<evidence type="ECO:0000259" key="7">
    <source>
        <dbReference type="Pfam" id="PF00920"/>
    </source>
</evidence>
<comment type="caution">
    <text evidence="9">The sequence shown here is derived from an EMBL/GenBank/DDBJ whole genome shotgun (WGS) entry which is preliminary data.</text>
</comment>
<dbReference type="InterPro" id="IPR052352">
    <property type="entry name" value="Sugar_Degrad_Dehydratases"/>
</dbReference>
<evidence type="ECO:0000259" key="8">
    <source>
        <dbReference type="Pfam" id="PF24877"/>
    </source>
</evidence>
<feature type="compositionally biased region" description="Basic and acidic residues" evidence="6">
    <location>
        <begin position="14"/>
        <end position="25"/>
    </location>
</feature>
<gene>
    <name evidence="9" type="ORF">GCM10008170_32050</name>
    <name evidence="10" type="ORF">JOD31_003861</name>
</gene>
<evidence type="ECO:0000256" key="1">
    <source>
        <dbReference type="ARBA" id="ARBA00006486"/>
    </source>
</evidence>
<dbReference type="PANTHER" id="PTHR43183">
    <property type="entry name" value="HYPOTHETICAL DIHYDROXYACID DEHYDRATASE (EUROFUNG)-RELATED"/>
    <property type="match status" value="1"/>
</dbReference>
<evidence type="ECO:0000256" key="4">
    <source>
        <dbReference type="ARBA" id="ARBA00023014"/>
    </source>
</evidence>
<dbReference type="AlphaFoldDB" id="A0A9W6IXM6"/>
<sequence length="624" mass="67108">MSSNGKGGNGHGNIDGHAESGDDVHLLKPGQKRKLRSQLWFDNPANPGMTALYLERYLNFGLTREELQSGKPIIGIAQTGSDLSPCNRHHIELAKRTREGINAAGGVAFEFPVHPIQETGKRPTAALDRNLAYLGLVETLYGYFLDGVVLTTGCDKTTPACIMAAATVNIPAIVLSGGPMLNGWFNGERTGSGTIVWHARQLMAEGKLDYDGFIELVASSAPSVGHCNTMGTASTMNALAESLGMTLPGCAAIPAPYRERGQIAYETGKRIVDMVWEDLKPSDILTREAFENTIVVNSAIGGSTNAPIHVNAIARHIGVELDVQDWETYGHKVPLLVNCQPAGKYLGEEFHRAGGVPAVVAALMEKGLIHENAITVNGRSIGDNCRGKLTLDADVIMPFDAPLKAEAGFLVLRGNLFDNAIMKTSVISEEFRLRYLSDPKNPNAFEGRAIVFEGPEDYHHRIEDPSLGIDENCMLFIRGTGPIGYPGGAEVVNMQPPAELIKRGVHALPCIGDGRQSGTSGSPSILNASPEAAAGGGLSILQTGDRVRIDLGKGEANILLPVEELNRRRAELAAKGGFPIPQHQTPWQEIQRSMVDQFDNGMVLKPAVKYQRVAQSMGVPRDNH</sequence>
<reference evidence="9" key="3">
    <citation type="submission" date="2023-01" db="EMBL/GenBank/DDBJ databases">
        <authorList>
            <person name="Sun Q."/>
            <person name="Evtushenko L."/>
        </authorList>
    </citation>
    <scope>NUCLEOTIDE SEQUENCE</scope>
    <source>
        <strain evidence="9">VKM B-1606</strain>
    </source>
</reference>
<dbReference type="NCBIfam" id="NF009560">
    <property type="entry name" value="PRK13017.1"/>
    <property type="match status" value="1"/>
</dbReference>
<dbReference type="InterPro" id="IPR000581">
    <property type="entry name" value="ILV_EDD_N"/>
</dbReference>
<dbReference type="EMBL" id="JAFBCY010000005">
    <property type="protein sequence ID" value="MBM7853600.1"/>
    <property type="molecule type" value="Genomic_DNA"/>
</dbReference>
<evidence type="ECO:0000256" key="5">
    <source>
        <dbReference type="ARBA" id="ARBA00023239"/>
    </source>
</evidence>
<feature type="domain" description="Dihydroxy-acid/6-phosphogluconate dehydratase C-terminal" evidence="8">
    <location>
        <begin position="394"/>
        <end position="601"/>
    </location>
</feature>
<dbReference type="NCBIfam" id="NF004784">
    <property type="entry name" value="PRK06131.1"/>
    <property type="match status" value="1"/>
</dbReference>
<keyword evidence="3" id="KW-0408">Iron</keyword>
<dbReference type="PANTHER" id="PTHR43183:SF1">
    <property type="entry name" value="HYPOTHETICAL DIHYDROXY-ACID DEHYDRATASE (EUROFUNG)-RELATED"/>
    <property type="match status" value="1"/>
</dbReference>
<proteinExistence type="inferred from homology"/>
<protein>
    <submittedName>
        <fullName evidence="9">Dihydroxy-acid dehydratase</fullName>
        <ecNumber evidence="10">4.2.1.9</ecNumber>
    </submittedName>
</protein>
<keyword evidence="2" id="KW-0479">Metal-binding</keyword>
<organism evidence="9 12">
    <name type="scientific">Methylopila capsulata</name>
    <dbReference type="NCBI Taxonomy" id="61654"/>
    <lineage>
        <taxon>Bacteria</taxon>
        <taxon>Pseudomonadati</taxon>
        <taxon>Pseudomonadota</taxon>
        <taxon>Alphaproteobacteria</taxon>
        <taxon>Hyphomicrobiales</taxon>
        <taxon>Methylopilaceae</taxon>
        <taxon>Methylopila</taxon>
    </lineage>
</organism>
<dbReference type="Pfam" id="PF24877">
    <property type="entry name" value="ILV_EDD_C"/>
    <property type="match status" value="1"/>
</dbReference>
<reference evidence="10 11" key="2">
    <citation type="submission" date="2021-01" db="EMBL/GenBank/DDBJ databases">
        <title>Genomic Encyclopedia of Type Strains, Phase IV (KMG-IV): sequencing the most valuable type-strain genomes for metagenomic binning, comparative biology and taxonomic classification.</title>
        <authorList>
            <person name="Goeker M."/>
        </authorList>
    </citation>
    <scope>NUCLEOTIDE SEQUENCE [LARGE SCALE GENOMIC DNA]</scope>
    <source>
        <strain evidence="10 11">DSM 6130</strain>
    </source>
</reference>
<dbReference type="Gene3D" id="3.50.30.80">
    <property type="entry name" value="IlvD/EDD C-terminal domain-like"/>
    <property type="match status" value="1"/>
</dbReference>
<evidence type="ECO:0000256" key="6">
    <source>
        <dbReference type="SAM" id="MobiDB-lite"/>
    </source>
</evidence>
<evidence type="ECO:0000313" key="11">
    <source>
        <dbReference type="Proteomes" id="UP000758856"/>
    </source>
</evidence>
<evidence type="ECO:0000313" key="9">
    <source>
        <dbReference type="EMBL" id="GLK57185.1"/>
    </source>
</evidence>
<dbReference type="GO" id="GO:0051536">
    <property type="term" value="F:iron-sulfur cluster binding"/>
    <property type="evidence" value="ECO:0007669"/>
    <property type="project" value="UniProtKB-KW"/>
</dbReference>
<accession>A0A9W6IXM6</accession>